<dbReference type="Gene3D" id="1.10.1200.10">
    <property type="entry name" value="ACP-like"/>
    <property type="match status" value="1"/>
</dbReference>
<evidence type="ECO:0000256" key="2">
    <source>
        <dbReference type="ARBA" id="ARBA00022553"/>
    </source>
</evidence>
<dbReference type="OrthoDB" id="9023404at2"/>
<keyword evidence="1" id="KW-0596">Phosphopantetheine</keyword>
<name>A0A117RR53_9ACTN</name>
<dbReference type="PROSITE" id="PS00012">
    <property type="entry name" value="PHOSPHOPANTETHEINE"/>
    <property type="match status" value="1"/>
</dbReference>
<dbReference type="AlphaFoldDB" id="A0A117RR53"/>
<dbReference type="GO" id="GO:0031177">
    <property type="term" value="F:phosphopantetheine binding"/>
    <property type="evidence" value="ECO:0007669"/>
    <property type="project" value="InterPro"/>
</dbReference>
<keyword evidence="2" id="KW-0597">Phosphoprotein</keyword>
<dbReference type="InterPro" id="IPR009081">
    <property type="entry name" value="PP-bd_ACP"/>
</dbReference>
<dbReference type="RefSeq" id="WP_062717624.1">
    <property type="nucleotide sequence ID" value="NZ_KQ948926.1"/>
</dbReference>
<protein>
    <recommendedName>
        <fullName evidence="3">Carrier domain-containing protein</fullName>
    </recommendedName>
</protein>
<evidence type="ECO:0000313" key="4">
    <source>
        <dbReference type="EMBL" id="KUO04712.1"/>
    </source>
</evidence>
<keyword evidence="5" id="KW-1185">Reference proteome</keyword>
<accession>A0A117RR53</accession>
<dbReference type="Pfam" id="PF00550">
    <property type="entry name" value="PP-binding"/>
    <property type="match status" value="1"/>
</dbReference>
<evidence type="ECO:0000256" key="1">
    <source>
        <dbReference type="ARBA" id="ARBA00022450"/>
    </source>
</evidence>
<dbReference type="EMBL" id="LMWY01000010">
    <property type="protein sequence ID" value="KUO04712.1"/>
    <property type="molecule type" value="Genomic_DNA"/>
</dbReference>
<dbReference type="InterPro" id="IPR036736">
    <property type="entry name" value="ACP-like_sf"/>
</dbReference>
<dbReference type="InterPro" id="IPR006162">
    <property type="entry name" value="Ppantetheine_attach_site"/>
</dbReference>
<feature type="domain" description="Carrier" evidence="3">
    <location>
        <begin position="6"/>
        <end position="82"/>
    </location>
</feature>
<dbReference type="InterPro" id="IPR020806">
    <property type="entry name" value="PKS_PP-bd"/>
</dbReference>
<evidence type="ECO:0000259" key="3">
    <source>
        <dbReference type="PROSITE" id="PS50075"/>
    </source>
</evidence>
<dbReference type="GO" id="GO:0017000">
    <property type="term" value="P:antibiotic biosynthetic process"/>
    <property type="evidence" value="ECO:0007669"/>
    <property type="project" value="UniProtKB-ARBA"/>
</dbReference>
<sequence>MTTKHLTQRQVRTWMVRRVAELLKVAPEAVSPQAVFGELGLSSLQAVQLAAELEEFTGRQISATVVYEYPTIEEAAAYAAGA</sequence>
<dbReference type="Proteomes" id="UP000053429">
    <property type="component" value="Unassembled WGS sequence"/>
</dbReference>
<dbReference type="SMART" id="SM00823">
    <property type="entry name" value="PKS_PP"/>
    <property type="match status" value="1"/>
</dbReference>
<dbReference type="PROSITE" id="PS50075">
    <property type="entry name" value="CARRIER"/>
    <property type="match status" value="1"/>
</dbReference>
<dbReference type="SUPFAM" id="SSF47336">
    <property type="entry name" value="ACP-like"/>
    <property type="match status" value="1"/>
</dbReference>
<evidence type="ECO:0000313" key="5">
    <source>
        <dbReference type="Proteomes" id="UP000053429"/>
    </source>
</evidence>
<reference evidence="4 5" key="1">
    <citation type="submission" date="2015-10" db="EMBL/GenBank/DDBJ databases">
        <title>Draft genome sequence of Streptomyces caeruleatus NRRL B-24802, type strain for the species Streptomyces caeruleatus.</title>
        <authorList>
            <person name="Ruckert C."/>
            <person name="Winkler A."/>
            <person name="Kalinowski J."/>
            <person name="Kampfer P."/>
            <person name="Glaeser S."/>
        </authorList>
    </citation>
    <scope>NUCLEOTIDE SEQUENCE [LARGE SCALE GENOMIC DNA]</scope>
    <source>
        <strain evidence="4 5">NRRL B-24802</strain>
    </source>
</reference>
<proteinExistence type="predicted"/>
<gene>
    <name evidence="4" type="ORF">AQJ67_09350</name>
</gene>
<dbReference type="STRING" id="661399.AQJ67_09350"/>
<dbReference type="SMART" id="SM01294">
    <property type="entry name" value="PKS_PP_betabranch"/>
    <property type="match status" value="1"/>
</dbReference>
<comment type="caution">
    <text evidence="4">The sequence shown here is derived from an EMBL/GenBank/DDBJ whole genome shotgun (WGS) entry which is preliminary data.</text>
</comment>
<organism evidence="4 5">
    <name type="scientific">Streptomyces caeruleatus</name>
    <dbReference type="NCBI Taxonomy" id="661399"/>
    <lineage>
        <taxon>Bacteria</taxon>
        <taxon>Bacillati</taxon>
        <taxon>Actinomycetota</taxon>
        <taxon>Actinomycetes</taxon>
        <taxon>Kitasatosporales</taxon>
        <taxon>Streptomycetaceae</taxon>
        <taxon>Streptomyces</taxon>
    </lineage>
</organism>